<comment type="similarity">
    <text evidence="8">Belongs to the anion channel-forming bestrophin (TC 1.A.46) family.</text>
</comment>
<name>A0A2T0SUJ0_9BACT</name>
<dbReference type="AlphaFoldDB" id="A0A2T0SUJ0"/>
<dbReference type="OrthoDB" id="445589at2"/>
<dbReference type="GO" id="GO:0005886">
    <property type="term" value="C:plasma membrane"/>
    <property type="evidence" value="ECO:0007669"/>
    <property type="project" value="UniProtKB-SubCell"/>
</dbReference>
<comment type="caution">
    <text evidence="10">The sequence shown here is derived from an EMBL/GenBank/DDBJ whole genome shotgun (WGS) entry which is preliminary data.</text>
</comment>
<keyword evidence="11" id="KW-1185">Reference proteome</keyword>
<evidence type="ECO:0000256" key="2">
    <source>
        <dbReference type="ARBA" id="ARBA00022448"/>
    </source>
</evidence>
<feature type="transmembrane region" description="Helical" evidence="9">
    <location>
        <begin position="21"/>
        <end position="42"/>
    </location>
</feature>
<evidence type="ECO:0000256" key="1">
    <source>
        <dbReference type="ARBA" id="ARBA00004651"/>
    </source>
</evidence>
<evidence type="ECO:0000256" key="4">
    <source>
        <dbReference type="ARBA" id="ARBA00022692"/>
    </source>
</evidence>
<dbReference type="Proteomes" id="UP000238375">
    <property type="component" value="Unassembled WGS sequence"/>
</dbReference>
<dbReference type="RefSeq" id="WP_106138543.1">
    <property type="nucleotide sequence ID" value="NZ_PVTE01000011.1"/>
</dbReference>
<feature type="transmembrane region" description="Helical" evidence="9">
    <location>
        <begin position="213"/>
        <end position="233"/>
    </location>
</feature>
<keyword evidence="4 9" id="KW-0812">Transmembrane</keyword>
<gene>
    <name evidence="10" type="ORF">CLV58_111106</name>
</gene>
<keyword evidence="5 9" id="KW-1133">Transmembrane helix</keyword>
<keyword evidence="2" id="KW-0813">Transport</keyword>
<keyword evidence="3" id="KW-1003">Cell membrane</keyword>
<evidence type="ECO:0000256" key="9">
    <source>
        <dbReference type="SAM" id="Phobius"/>
    </source>
</evidence>
<keyword evidence="6" id="KW-0406">Ion transport</keyword>
<protein>
    <submittedName>
        <fullName evidence="10">Putative membrane protein</fullName>
    </submittedName>
</protein>
<keyword evidence="7 9" id="KW-0472">Membrane</keyword>
<accession>A0A2T0SUJ0</accession>
<evidence type="ECO:0000256" key="3">
    <source>
        <dbReference type="ARBA" id="ARBA00022475"/>
    </source>
</evidence>
<evidence type="ECO:0000256" key="5">
    <source>
        <dbReference type="ARBA" id="ARBA00022989"/>
    </source>
</evidence>
<dbReference type="EMBL" id="PVTE01000011">
    <property type="protein sequence ID" value="PRY37068.1"/>
    <property type="molecule type" value="Genomic_DNA"/>
</dbReference>
<evidence type="ECO:0000256" key="7">
    <source>
        <dbReference type="ARBA" id="ARBA00023136"/>
    </source>
</evidence>
<evidence type="ECO:0000313" key="11">
    <source>
        <dbReference type="Proteomes" id="UP000238375"/>
    </source>
</evidence>
<evidence type="ECO:0000256" key="8">
    <source>
        <dbReference type="ARBA" id="ARBA00034708"/>
    </source>
</evidence>
<evidence type="ECO:0000256" key="6">
    <source>
        <dbReference type="ARBA" id="ARBA00023065"/>
    </source>
</evidence>
<feature type="transmembrane region" description="Helical" evidence="9">
    <location>
        <begin position="54"/>
        <end position="72"/>
    </location>
</feature>
<organism evidence="10 11">
    <name type="scientific">Spirosoma oryzae</name>
    <dbReference type="NCBI Taxonomy" id="1469603"/>
    <lineage>
        <taxon>Bacteria</taxon>
        <taxon>Pseudomonadati</taxon>
        <taxon>Bacteroidota</taxon>
        <taxon>Cytophagia</taxon>
        <taxon>Cytophagales</taxon>
        <taxon>Cytophagaceae</taxon>
        <taxon>Spirosoma</taxon>
    </lineage>
</organism>
<evidence type="ECO:0000313" key="10">
    <source>
        <dbReference type="EMBL" id="PRY37068.1"/>
    </source>
</evidence>
<dbReference type="PANTHER" id="PTHR33281:SF19">
    <property type="entry name" value="VOLTAGE-DEPENDENT ANION CHANNEL-FORMING PROTEIN YNEE"/>
    <property type="match status" value="1"/>
</dbReference>
<dbReference type="PANTHER" id="PTHR33281">
    <property type="entry name" value="UPF0187 PROTEIN YNEE"/>
    <property type="match status" value="1"/>
</dbReference>
<comment type="subcellular location">
    <subcellularLocation>
        <location evidence="1">Cell membrane</location>
        <topology evidence="1">Multi-pass membrane protein</topology>
    </subcellularLocation>
</comment>
<proteinExistence type="inferred from homology"/>
<reference evidence="10 11" key="1">
    <citation type="submission" date="2018-03" db="EMBL/GenBank/DDBJ databases">
        <title>Genomic Encyclopedia of Archaeal and Bacterial Type Strains, Phase II (KMG-II): from individual species to whole genera.</title>
        <authorList>
            <person name="Goeker M."/>
        </authorList>
    </citation>
    <scope>NUCLEOTIDE SEQUENCE [LARGE SCALE GENOMIC DNA]</scope>
    <source>
        <strain evidence="10 11">DSM 28354</strain>
    </source>
</reference>
<dbReference type="GO" id="GO:0005254">
    <property type="term" value="F:chloride channel activity"/>
    <property type="evidence" value="ECO:0007669"/>
    <property type="project" value="InterPro"/>
</dbReference>
<sequence>MILYKAKSWLPAVWHFHTGPTALALFRRLGIVLIYVVVVTTVELHYFDIRLKDTPSSFLSAMGILLSLLLIYRTNTAYDRFYEGRTAWGALVNNSRNLALYFNAVLPADRHEDRLFFAKMISNFPFALKNHLRGSTSVDELELLTDENSKTLARFDYKPGGVSSLLWNRSEGLYREGMLSTSQHINLNQRLTALMDVAGICDRIKSTPIPFSYNLFIKLFITLYVAVLPFTIIQAFEYMTIPAVLLTSYILVGLELIGEEIEDPFGVDRNDLPLSQISQLIRVNVHDILDFDLPQAEKLAAKPGFIIVT</sequence>
<dbReference type="Pfam" id="PF25539">
    <property type="entry name" value="Bestrophin_2"/>
    <property type="match status" value="1"/>
</dbReference>
<dbReference type="InterPro" id="IPR044669">
    <property type="entry name" value="YneE/VCCN1/2-like"/>
</dbReference>